<reference evidence="1 2" key="1">
    <citation type="journal article" date="2010" name="Science">
        <title>Genomic comparison of the ants Camponotus floridanus and Harpegnathos saltator.</title>
        <authorList>
            <person name="Bonasio R."/>
            <person name="Zhang G."/>
            <person name="Ye C."/>
            <person name="Mutti N.S."/>
            <person name="Fang X."/>
            <person name="Qin N."/>
            <person name="Donahue G."/>
            <person name="Yang P."/>
            <person name="Li Q."/>
            <person name="Li C."/>
            <person name="Zhang P."/>
            <person name="Huang Z."/>
            <person name="Berger S.L."/>
            <person name="Reinberg D."/>
            <person name="Wang J."/>
            <person name="Liebig J."/>
        </authorList>
    </citation>
    <scope>NUCLEOTIDE SEQUENCE [LARGE SCALE GENOMIC DNA]</scope>
    <source>
        <strain evidence="2">C129</strain>
    </source>
</reference>
<evidence type="ECO:0000313" key="2">
    <source>
        <dbReference type="Proteomes" id="UP000000311"/>
    </source>
</evidence>
<dbReference type="Proteomes" id="UP000000311">
    <property type="component" value="Unassembled WGS sequence"/>
</dbReference>
<dbReference type="EMBL" id="GL440824">
    <property type="protein sequence ID" value="EFN65340.1"/>
    <property type="molecule type" value="Genomic_DNA"/>
</dbReference>
<keyword evidence="2" id="KW-1185">Reference proteome</keyword>
<gene>
    <name evidence="1" type="ORF">EAG_14932</name>
</gene>
<accession>E2AMM0</accession>
<dbReference type="AlphaFoldDB" id="E2AMM0"/>
<name>E2AMM0_CAMFO</name>
<protein>
    <submittedName>
        <fullName evidence="1">Uncharacterized protein</fullName>
    </submittedName>
</protein>
<proteinExistence type="predicted"/>
<dbReference type="InParanoid" id="E2AMM0"/>
<evidence type="ECO:0000313" key="1">
    <source>
        <dbReference type="EMBL" id="EFN65340.1"/>
    </source>
</evidence>
<organism evidence="2">
    <name type="scientific">Camponotus floridanus</name>
    <name type="common">Florida carpenter ant</name>
    <dbReference type="NCBI Taxonomy" id="104421"/>
    <lineage>
        <taxon>Eukaryota</taxon>
        <taxon>Metazoa</taxon>
        <taxon>Ecdysozoa</taxon>
        <taxon>Arthropoda</taxon>
        <taxon>Hexapoda</taxon>
        <taxon>Insecta</taxon>
        <taxon>Pterygota</taxon>
        <taxon>Neoptera</taxon>
        <taxon>Endopterygota</taxon>
        <taxon>Hymenoptera</taxon>
        <taxon>Apocrita</taxon>
        <taxon>Aculeata</taxon>
        <taxon>Formicoidea</taxon>
        <taxon>Formicidae</taxon>
        <taxon>Formicinae</taxon>
        <taxon>Camponotus</taxon>
    </lineage>
</organism>
<dbReference type="OMA" id="TICITTI"/>
<feature type="non-terminal residue" evidence="1">
    <location>
        <position position="92"/>
    </location>
</feature>
<sequence length="92" mass="10836">MNKLQFEFKVKPGNDGKSNIICITSITTENNKVFSIPEEYQAASNHKEIVKTNTYDMIKKSFKKRHQLRKVWLEITEDLAKTYMDQMGNMKF</sequence>